<keyword evidence="4 5" id="KW-0472">Membrane</keyword>
<feature type="transmembrane region" description="Helical" evidence="5">
    <location>
        <begin position="52"/>
        <end position="73"/>
    </location>
</feature>
<geneLocation type="chloroplast" evidence="7"/>
<feature type="transmembrane region" description="Helical" evidence="5">
    <location>
        <begin position="93"/>
        <end position="113"/>
    </location>
</feature>
<reference evidence="7" key="1">
    <citation type="journal article" date="2017" name="J. Phycol.">
        <title>Analysis of chloroplast genomes and a supermatrix inform reclassification of the Rhodomelaceae (Rhodophyta).</title>
        <authorList>
            <person name="Diaz-Tapia P."/>
            <person name="Maggs C.A."/>
            <person name="West J.A."/>
            <person name="Verbruggen H."/>
        </authorList>
    </citation>
    <scope>NUCLEOTIDE SEQUENCE</scope>
    <source>
        <strain evidence="7">PD1151</strain>
    </source>
</reference>
<evidence type="ECO:0000256" key="2">
    <source>
        <dbReference type="ARBA" id="ARBA00022692"/>
    </source>
</evidence>
<dbReference type="PANTHER" id="PTHR43229:SF2">
    <property type="entry name" value="NODULATION PROTEIN J"/>
    <property type="match status" value="1"/>
</dbReference>
<feature type="domain" description="ABC transmembrane type-2" evidence="6">
    <location>
        <begin position="52"/>
        <end position="295"/>
    </location>
</feature>
<dbReference type="GO" id="GO:0043190">
    <property type="term" value="C:ATP-binding cassette (ABC) transporter complex"/>
    <property type="evidence" value="ECO:0007669"/>
    <property type="project" value="InterPro"/>
</dbReference>
<evidence type="ECO:0000259" key="6">
    <source>
        <dbReference type="PROSITE" id="PS51012"/>
    </source>
</evidence>
<dbReference type="InterPro" id="IPR051784">
    <property type="entry name" value="Nod_factor_ABC_transporter"/>
</dbReference>
<dbReference type="RefSeq" id="YP_009397915.1">
    <property type="nucleotide sequence ID" value="NC_035289.1"/>
</dbReference>
<protein>
    <recommendedName>
        <fullName evidence="6">ABC transmembrane type-2 domain-containing protein</fullName>
    </recommendedName>
</protein>
<evidence type="ECO:0000313" key="7">
    <source>
        <dbReference type="EMBL" id="ARW67101.1"/>
    </source>
</evidence>
<feature type="transmembrane region" description="Helical" evidence="5">
    <location>
        <begin position="167"/>
        <end position="189"/>
    </location>
</feature>
<gene>
    <name evidence="7" type="primary">ycf38</name>
</gene>
<feature type="transmembrane region" description="Helical" evidence="5">
    <location>
        <begin position="201"/>
        <end position="220"/>
    </location>
</feature>
<name>A0A1Z1MMW2_9FLOR</name>
<dbReference type="GeneID" id="33360350"/>
<comment type="subcellular location">
    <subcellularLocation>
        <location evidence="1">Membrane</location>
        <topology evidence="1">Multi-pass membrane protein</topology>
    </subcellularLocation>
</comment>
<evidence type="ECO:0000256" key="3">
    <source>
        <dbReference type="ARBA" id="ARBA00022989"/>
    </source>
</evidence>
<dbReference type="InterPro" id="IPR047817">
    <property type="entry name" value="ABC2_TM_bact-type"/>
</dbReference>
<dbReference type="AlphaFoldDB" id="A0A1Z1MMW2"/>
<accession>A0A1Z1MMW2</accession>
<sequence length="297" mass="34265">MTILYSSPNKNKSFLIFKPNIIIKNIVKSNKIYKEIYAIIKRLYLQNSRRPYNIFISIAQPILWLILFGALFQNAPINLFDQYTLKYEEFLNPGIIIFTSFNSAINAGLPIIFDREFGFFNRLLVSPLIYKNTIIISTTINIWIITILQIISIIIISIVFLQSNIKISQLFIIILINTFIIIYTANISIFNAFTLPGHIEFIALAIIINLPILFLSTALAPLGFMPYWLQIAACLNPLTYGIEIIRNIVFNNKIILEEDIINTIYFQITVNKSILILTIINIISSIVVHKFIKYKYD</sequence>
<proteinExistence type="predicted"/>
<evidence type="ECO:0000256" key="1">
    <source>
        <dbReference type="ARBA" id="ARBA00004141"/>
    </source>
</evidence>
<dbReference type="PROSITE" id="PS51012">
    <property type="entry name" value="ABC_TM2"/>
    <property type="match status" value="1"/>
</dbReference>
<feature type="transmembrane region" description="Helical" evidence="5">
    <location>
        <begin position="134"/>
        <end position="161"/>
    </location>
</feature>
<dbReference type="PANTHER" id="PTHR43229">
    <property type="entry name" value="NODULATION PROTEIN J"/>
    <property type="match status" value="1"/>
</dbReference>
<feature type="transmembrane region" description="Helical" evidence="5">
    <location>
        <begin position="274"/>
        <end position="292"/>
    </location>
</feature>
<dbReference type="Pfam" id="PF01061">
    <property type="entry name" value="ABC2_membrane"/>
    <property type="match status" value="1"/>
</dbReference>
<dbReference type="InterPro" id="IPR013525">
    <property type="entry name" value="ABC2_TM"/>
</dbReference>
<keyword evidence="2 5" id="KW-0812">Transmembrane</keyword>
<dbReference type="InterPro" id="IPR000412">
    <property type="entry name" value="ABC_2_transport"/>
</dbReference>
<keyword evidence="7" id="KW-0934">Plastid</keyword>
<keyword evidence="7" id="KW-0150">Chloroplast</keyword>
<dbReference type="PIRSF" id="PIRSF006648">
    <property type="entry name" value="DrrB"/>
    <property type="match status" value="1"/>
</dbReference>
<evidence type="ECO:0000256" key="4">
    <source>
        <dbReference type="ARBA" id="ARBA00023136"/>
    </source>
</evidence>
<organism evidence="7">
    <name type="scientific">Sonderella linearis</name>
    <dbReference type="NCBI Taxonomy" id="110477"/>
    <lineage>
        <taxon>Eukaryota</taxon>
        <taxon>Rhodophyta</taxon>
        <taxon>Florideophyceae</taxon>
        <taxon>Rhodymeniophycidae</taxon>
        <taxon>Ceramiales</taxon>
        <taxon>Rhodomelaceae</taxon>
        <taxon>Sonderella</taxon>
    </lineage>
</organism>
<keyword evidence="3 5" id="KW-1133">Transmembrane helix</keyword>
<dbReference type="GO" id="GO:0140359">
    <property type="term" value="F:ABC-type transporter activity"/>
    <property type="evidence" value="ECO:0007669"/>
    <property type="project" value="InterPro"/>
</dbReference>
<dbReference type="EMBL" id="MF101445">
    <property type="protein sequence ID" value="ARW67101.1"/>
    <property type="molecule type" value="Genomic_DNA"/>
</dbReference>
<evidence type="ECO:0000256" key="5">
    <source>
        <dbReference type="SAM" id="Phobius"/>
    </source>
</evidence>